<sequence length="227" mass="25126">MRLKTAVLLTFSAFVIITSPVFAVNPSAEKTIDIKKRLDDRLEKLDKRVASKEAIAAEKIENIKERIASKEAILRLKLEKFKNQEKAQIAQRVNANLNIINQNQIEKMLIHLSTMSTILDRLEARVTGNTPDIKDPAKAKEAIAAAREAISSASAAVKDQKENDYTIQISSESKIKADAKKQRDQLHKDLTAIRKRVIDAKQAVSNAIRVAKSGSESSKEGTPSGQQ</sequence>
<dbReference type="AlphaFoldDB" id="A0A0G0QPR3"/>
<reference evidence="3 4" key="1">
    <citation type="journal article" date="2015" name="Nature">
        <title>rRNA introns, odd ribosomes, and small enigmatic genomes across a large radiation of phyla.</title>
        <authorList>
            <person name="Brown C.T."/>
            <person name="Hug L.A."/>
            <person name="Thomas B.C."/>
            <person name="Sharon I."/>
            <person name="Castelle C.J."/>
            <person name="Singh A."/>
            <person name="Wilkins M.J."/>
            <person name="Williams K.H."/>
            <person name="Banfield J.F."/>
        </authorList>
    </citation>
    <scope>NUCLEOTIDE SEQUENCE [LARGE SCALE GENOMIC DNA]</scope>
</reference>
<accession>A0A0G0QPR3</accession>
<protein>
    <submittedName>
        <fullName evidence="3">Uncharacterized protein</fullName>
    </submittedName>
</protein>
<organism evidence="3 4">
    <name type="scientific">Candidatus Daviesbacteria bacterium GW2011_GWC2_40_12</name>
    <dbReference type="NCBI Taxonomy" id="1618431"/>
    <lineage>
        <taxon>Bacteria</taxon>
        <taxon>Candidatus Daviesiibacteriota</taxon>
    </lineage>
</organism>
<feature type="chain" id="PRO_5002534149" evidence="2">
    <location>
        <begin position="24"/>
        <end position="227"/>
    </location>
</feature>
<feature type="coiled-coil region" evidence="1">
    <location>
        <begin position="143"/>
        <end position="196"/>
    </location>
</feature>
<comment type="caution">
    <text evidence="3">The sequence shown here is derived from an EMBL/GenBank/DDBJ whole genome shotgun (WGS) entry which is preliminary data.</text>
</comment>
<keyword evidence="2" id="KW-0732">Signal</keyword>
<keyword evidence="1" id="KW-0175">Coiled coil</keyword>
<proteinExistence type="predicted"/>
<dbReference type="EMBL" id="LBYB01000002">
    <property type="protein sequence ID" value="KKR42434.1"/>
    <property type="molecule type" value="Genomic_DNA"/>
</dbReference>
<evidence type="ECO:0000313" key="3">
    <source>
        <dbReference type="EMBL" id="KKR42434.1"/>
    </source>
</evidence>
<name>A0A0G0QPR3_9BACT</name>
<feature type="signal peptide" evidence="2">
    <location>
        <begin position="1"/>
        <end position="23"/>
    </location>
</feature>
<evidence type="ECO:0000256" key="2">
    <source>
        <dbReference type="SAM" id="SignalP"/>
    </source>
</evidence>
<evidence type="ECO:0000313" key="4">
    <source>
        <dbReference type="Proteomes" id="UP000034881"/>
    </source>
</evidence>
<feature type="coiled-coil region" evidence="1">
    <location>
        <begin position="28"/>
        <end position="55"/>
    </location>
</feature>
<dbReference type="Proteomes" id="UP000034881">
    <property type="component" value="Unassembled WGS sequence"/>
</dbReference>
<gene>
    <name evidence="3" type="ORF">UT77_C0002G0087</name>
</gene>
<evidence type="ECO:0000256" key="1">
    <source>
        <dbReference type="SAM" id="Coils"/>
    </source>
</evidence>